<dbReference type="InterPro" id="IPR020095">
    <property type="entry name" value="PsdUridine_synth_TruA_C"/>
</dbReference>
<keyword evidence="3 4" id="KW-0413">Isomerase</keyword>
<dbReference type="GO" id="GO:0160147">
    <property type="term" value="F:tRNA pseudouridine(38-40) synthase activity"/>
    <property type="evidence" value="ECO:0007669"/>
    <property type="project" value="UniProtKB-EC"/>
</dbReference>
<evidence type="ECO:0000256" key="1">
    <source>
        <dbReference type="ARBA" id="ARBA00009375"/>
    </source>
</evidence>
<evidence type="ECO:0000256" key="3">
    <source>
        <dbReference type="ARBA" id="ARBA00023235"/>
    </source>
</evidence>
<organism evidence="9 11">
    <name type="scientific">Bacillus glycinifermentans</name>
    <dbReference type="NCBI Taxonomy" id="1664069"/>
    <lineage>
        <taxon>Bacteria</taxon>
        <taxon>Bacillati</taxon>
        <taxon>Bacillota</taxon>
        <taxon>Bacilli</taxon>
        <taxon>Bacillales</taxon>
        <taxon>Bacillaceae</taxon>
        <taxon>Bacillus</taxon>
    </lineage>
</organism>
<dbReference type="EC" id="5.4.99.12" evidence="4"/>
<accession>A0A0T6BMD1</accession>
<dbReference type="OrthoDB" id="9811823at2"/>
<dbReference type="GO" id="GO:0003723">
    <property type="term" value="F:RNA binding"/>
    <property type="evidence" value="ECO:0007669"/>
    <property type="project" value="InterPro"/>
</dbReference>
<dbReference type="SUPFAM" id="SSF55120">
    <property type="entry name" value="Pseudouridine synthase"/>
    <property type="match status" value="1"/>
</dbReference>
<reference evidence="9 11" key="1">
    <citation type="journal article" date="2015" name="Int. J. Syst. Evol. Microbiol.">
        <title>Bacillus glycinifermentans sp. nov., isolated from fermented soybean paste.</title>
        <authorList>
            <person name="Kim S.J."/>
            <person name="Dunlap C.A."/>
            <person name="Kwon S.W."/>
            <person name="Rooney A.P."/>
        </authorList>
    </citation>
    <scope>NUCLEOTIDE SEQUENCE [LARGE SCALE GENOMIC DNA]</scope>
    <source>
        <strain evidence="9 11">GO-13</strain>
    </source>
</reference>
<dbReference type="InterPro" id="IPR001406">
    <property type="entry name" value="PsdUridine_synth_TruA"/>
</dbReference>
<comment type="caution">
    <text evidence="9">The sequence shown here is derived from an EMBL/GenBank/DDBJ whole genome shotgun (WGS) entry which is preliminary data.</text>
</comment>
<dbReference type="NCBIfam" id="TIGR00071">
    <property type="entry name" value="hisT_truA"/>
    <property type="match status" value="1"/>
</dbReference>
<keyword evidence="2 4" id="KW-0819">tRNA processing</keyword>
<evidence type="ECO:0000313" key="12">
    <source>
        <dbReference type="Proteomes" id="UP001341297"/>
    </source>
</evidence>
<comment type="similarity">
    <text evidence="1 4 7">Belongs to the tRNA pseudouridine synthase TruA family.</text>
</comment>
<reference evidence="10 12" key="3">
    <citation type="submission" date="2023-03" db="EMBL/GenBank/DDBJ databases">
        <title>Agriculturally important microbes genome sequencing.</title>
        <authorList>
            <person name="Dunlap C."/>
        </authorList>
    </citation>
    <scope>NUCLEOTIDE SEQUENCE [LARGE SCALE GENOMIC DNA]</scope>
    <source>
        <strain evidence="10 12">CBP-3203</strain>
    </source>
</reference>
<evidence type="ECO:0000313" key="10">
    <source>
        <dbReference type="EMBL" id="MEC0487214.1"/>
    </source>
</evidence>
<evidence type="ECO:0000256" key="4">
    <source>
        <dbReference type="HAMAP-Rule" id="MF_00171"/>
    </source>
</evidence>
<comment type="function">
    <text evidence="4">Formation of pseudouridine at positions 38, 39 and 40 in the anticodon stem and loop of transfer RNAs.</text>
</comment>
<dbReference type="RefSeq" id="WP_048354123.1">
    <property type="nucleotide sequence ID" value="NZ_CP023481.1"/>
</dbReference>
<evidence type="ECO:0000256" key="5">
    <source>
        <dbReference type="PIRSR" id="PIRSR001430-1"/>
    </source>
</evidence>
<dbReference type="AlphaFoldDB" id="A0A0T6BMD1"/>
<evidence type="ECO:0000259" key="8">
    <source>
        <dbReference type="Pfam" id="PF01416"/>
    </source>
</evidence>
<sequence length="247" mass="28150">MRMKCTISYDGHLFYGYQVQPGQRTVQDELEKALKTLHKTKERIPVVSSGRTDSGVHAVGQTIHFDSPLSIPEAKWPYALNALLPDDVAVTTAEVVDDQFHARFSAKKKEYRYMIYKGRHLNVFKRHYAYHVPYELDLKMVEKAAQHLVGTHDFTSFCTAKTEVKDKVRTVYELEWSETEDGLQMRIVGSGFLYNMVRIITGTLLDVGTGKFSPDDIEKMLAAKNRDAAGRTAPAHGLYLWNVIYDN</sequence>
<comment type="subunit">
    <text evidence="4">Homodimer.</text>
</comment>
<dbReference type="EMBL" id="JARRTL010000028">
    <property type="protein sequence ID" value="MEC0487214.1"/>
    <property type="molecule type" value="Genomic_DNA"/>
</dbReference>
<keyword evidence="12" id="KW-1185">Reference proteome</keyword>
<evidence type="ECO:0000256" key="2">
    <source>
        <dbReference type="ARBA" id="ARBA00022694"/>
    </source>
</evidence>
<dbReference type="PANTHER" id="PTHR11142">
    <property type="entry name" value="PSEUDOURIDYLATE SYNTHASE"/>
    <property type="match status" value="1"/>
</dbReference>
<dbReference type="PIRSF" id="PIRSF001430">
    <property type="entry name" value="tRNA_psdUrid_synth"/>
    <property type="match status" value="1"/>
</dbReference>
<dbReference type="InterPro" id="IPR020097">
    <property type="entry name" value="PsdUridine_synth_TruA_a/b_dom"/>
</dbReference>
<feature type="domain" description="Pseudouridine synthase I TruA alpha/beta" evidence="8">
    <location>
        <begin position="144"/>
        <end position="246"/>
    </location>
</feature>
<protein>
    <recommendedName>
        <fullName evidence="4">tRNA pseudouridine synthase A</fullName>
        <ecNumber evidence="4">5.4.99.12</ecNumber>
    </recommendedName>
    <alternativeName>
        <fullName evidence="4">tRNA pseudouridine(38-40) synthase</fullName>
    </alternativeName>
    <alternativeName>
        <fullName evidence="4">tRNA pseudouridylate synthase I</fullName>
    </alternativeName>
    <alternativeName>
        <fullName evidence="4">tRNA-uridine isomerase I</fullName>
    </alternativeName>
</protein>
<name>A0A0T6BMD1_9BACI</name>
<gene>
    <name evidence="4 10" type="primary">truA</name>
    <name evidence="9" type="ORF">AB447_222115</name>
    <name evidence="10" type="ORF">P8828_20890</name>
</gene>
<proteinExistence type="inferred from homology"/>
<comment type="caution">
    <text evidence="4">Lacks conserved residue(s) required for the propagation of feature annotation.</text>
</comment>
<dbReference type="Pfam" id="PF01416">
    <property type="entry name" value="PseudoU_synth_1"/>
    <property type="match status" value="2"/>
</dbReference>
<feature type="active site" description="Nucleophile" evidence="4 5">
    <location>
        <position position="53"/>
    </location>
</feature>
<feature type="domain" description="Pseudouridine synthase I TruA alpha/beta" evidence="8">
    <location>
        <begin position="8"/>
        <end position="104"/>
    </location>
</feature>
<comment type="catalytic activity">
    <reaction evidence="4 7">
        <text>uridine(38/39/40) in tRNA = pseudouridine(38/39/40) in tRNA</text>
        <dbReference type="Rhea" id="RHEA:22376"/>
        <dbReference type="Rhea" id="RHEA-COMP:10085"/>
        <dbReference type="Rhea" id="RHEA-COMP:10087"/>
        <dbReference type="ChEBI" id="CHEBI:65314"/>
        <dbReference type="ChEBI" id="CHEBI:65315"/>
        <dbReference type="EC" id="5.4.99.12"/>
    </reaction>
</comment>
<dbReference type="FunFam" id="3.30.70.580:FF:000001">
    <property type="entry name" value="tRNA pseudouridine synthase A"/>
    <property type="match status" value="1"/>
</dbReference>
<evidence type="ECO:0000256" key="7">
    <source>
        <dbReference type="RuleBase" id="RU003792"/>
    </source>
</evidence>
<dbReference type="Proteomes" id="UP000036168">
    <property type="component" value="Unassembled WGS sequence"/>
</dbReference>
<feature type="binding site" evidence="4 6">
    <location>
        <position position="111"/>
    </location>
    <ligand>
        <name>substrate</name>
    </ligand>
</feature>
<dbReference type="STRING" id="1664069.BGLY_0156"/>
<dbReference type="Proteomes" id="UP001341297">
    <property type="component" value="Unassembled WGS sequence"/>
</dbReference>
<reference evidence="9" key="2">
    <citation type="submission" date="2015-10" db="EMBL/GenBank/DDBJ databases">
        <authorList>
            <person name="Gilbert D.G."/>
        </authorList>
    </citation>
    <scope>NUCLEOTIDE SEQUENCE</scope>
    <source>
        <strain evidence="9">GO-13</strain>
    </source>
</reference>
<dbReference type="CDD" id="cd02570">
    <property type="entry name" value="PseudoU_synth_EcTruA"/>
    <property type="match status" value="1"/>
</dbReference>
<evidence type="ECO:0000313" key="11">
    <source>
        <dbReference type="Proteomes" id="UP000036168"/>
    </source>
</evidence>
<evidence type="ECO:0000256" key="6">
    <source>
        <dbReference type="PIRSR" id="PIRSR001430-2"/>
    </source>
</evidence>
<evidence type="ECO:0000313" key="9">
    <source>
        <dbReference type="EMBL" id="KRT92805.1"/>
    </source>
</evidence>
<dbReference type="HAMAP" id="MF_00171">
    <property type="entry name" value="TruA"/>
    <property type="match status" value="1"/>
</dbReference>
<dbReference type="GO" id="GO:0031119">
    <property type="term" value="P:tRNA pseudouridine synthesis"/>
    <property type="evidence" value="ECO:0007669"/>
    <property type="project" value="UniProtKB-UniRule"/>
</dbReference>
<dbReference type="InterPro" id="IPR020103">
    <property type="entry name" value="PsdUridine_synth_cat_dom_sf"/>
</dbReference>
<dbReference type="Gene3D" id="3.30.70.660">
    <property type="entry name" value="Pseudouridine synthase I, catalytic domain, C-terminal subdomain"/>
    <property type="match status" value="1"/>
</dbReference>
<dbReference type="EMBL" id="LECW02000027">
    <property type="protein sequence ID" value="KRT92805.1"/>
    <property type="molecule type" value="Genomic_DNA"/>
</dbReference>
<dbReference type="Gene3D" id="3.30.70.580">
    <property type="entry name" value="Pseudouridine synthase I, catalytic domain, N-terminal subdomain"/>
    <property type="match status" value="1"/>
</dbReference>
<dbReference type="InterPro" id="IPR020094">
    <property type="entry name" value="TruA/RsuA/RluB/E/F_N"/>
</dbReference>
<dbReference type="PANTHER" id="PTHR11142:SF0">
    <property type="entry name" value="TRNA PSEUDOURIDINE SYNTHASE-LIKE 1"/>
    <property type="match status" value="1"/>
</dbReference>